<proteinExistence type="predicted"/>
<dbReference type="GO" id="GO:0006508">
    <property type="term" value="P:proteolysis"/>
    <property type="evidence" value="ECO:0007669"/>
    <property type="project" value="UniProtKB-KW"/>
</dbReference>
<evidence type="ECO:0000256" key="2">
    <source>
        <dbReference type="ARBA" id="ARBA00022670"/>
    </source>
</evidence>
<keyword evidence="3" id="KW-0479">Metal-binding</keyword>
<gene>
    <name evidence="8" type="ORF">E5986_00235</name>
</gene>
<reference evidence="8 9" key="1">
    <citation type="submission" date="2019-04" db="EMBL/GenBank/DDBJ databases">
        <title>Microbes associate with the intestines of laboratory mice.</title>
        <authorList>
            <person name="Navarre W."/>
            <person name="Wong E."/>
            <person name="Huang K.C."/>
            <person name="Tropini C."/>
            <person name="Ng K."/>
            <person name="Yu B."/>
        </authorList>
    </citation>
    <scope>NUCLEOTIDE SEQUENCE [LARGE SCALE GENOMIC DNA]</scope>
    <source>
        <strain evidence="8 9">NM80_B27</strain>
    </source>
</reference>
<dbReference type="Pfam" id="PF07687">
    <property type="entry name" value="M20_dimer"/>
    <property type="match status" value="1"/>
</dbReference>
<dbReference type="RefSeq" id="WP_136432297.1">
    <property type="nucleotide sequence ID" value="NZ_SSTJ01000001.1"/>
</dbReference>
<dbReference type="Proteomes" id="UP000308978">
    <property type="component" value="Unassembled WGS sequence"/>
</dbReference>
<dbReference type="GO" id="GO:0046872">
    <property type="term" value="F:metal ion binding"/>
    <property type="evidence" value="ECO:0007669"/>
    <property type="project" value="UniProtKB-KW"/>
</dbReference>
<dbReference type="PANTHER" id="PTHR42994:SF2">
    <property type="entry name" value="PEPTIDASE"/>
    <property type="match status" value="1"/>
</dbReference>
<dbReference type="Gene3D" id="3.30.70.360">
    <property type="match status" value="1"/>
</dbReference>
<evidence type="ECO:0000256" key="1">
    <source>
        <dbReference type="ARBA" id="ARBA00001947"/>
    </source>
</evidence>
<dbReference type="InterPro" id="IPR002933">
    <property type="entry name" value="Peptidase_M20"/>
</dbReference>
<dbReference type="PROSITE" id="PS00758">
    <property type="entry name" value="ARGE_DAPE_CPG2_1"/>
    <property type="match status" value="1"/>
</dbReference>
<comment type="caution">
    <text evidence="8">The sequence shown here is derived from an EMBL/GenBank/DDBJ whole genome shotgun (WGS) entry which is preliminary data.</text>
</comment>
<comment type="cofactor">
    <cofactor evidence="1">
        <name>Zn(2+)</name>
        <dbReference type="ChEBI" id="CHEBI:29105"/>
    </cofactor>
</comment>
<dbReference type="SUPFAM" id="SSF55031">
    <property type="entry name" value="Bacterial exopeptidase dimerisation domain"/>
    <property type="match status" value="1"/>
</dbReference>
<dbReference type="EMBL" id="SSTJ01000001">
    <property type="protein sequence ID" value="THG38764.1"/>
    <property type="molecule type" value="Genomic_DNA"/>
</dbReference>
<dbReference type="InterPro" id="IPR011650">
    <property type="entry name" value="Peptidase_M20_dimer"/>
</dbReference>
<keyword evidence="5" id="KW-0862">Zinc</keyword>
<dbReference type="InterPro" id="IPR001261">
    <property type="entry name" value="ArgE/DapE_CS"/>
</dbReference>
<evidence type="ECO:0000256" key="3">
    <source>
        <dbReference type="ARBA" id="ARBA00022723"/>
    </source>
</evidence>
<organism evidence="8 9">
    <name type="scientific">Adlercreutzia caecimuris</name>
    <dbReference type="NCBI Taxonomy" id="671266"/>
    <lineage>
        <taxon>Bacteria</taxon>
        <taxon>Bacillati</taxon>
        <taxon>Actinomycetota</taxon>
        <taxon>Coriobacteriia</taxon>
        <taxon>Eggerthellales</taxon>
        <taxon>Eggerthellaceae</taxon>
        <taxon>Adlercreutzia</taxon>
    </lineage>
</organism>
<dbReference type="GO" id="GO:0008237">
    <property type="term" value="F:metallopeptidase activity"/>
    <property type="evidence" value="ECO:0007669"/>
    <property type="project" value="UniProtKB-KW"/>
</dbReference>
<dbReference type="AlphaFoldDB" id="A0A4S4G6L9"/>
<sequence length="408" mass="42112">MNPDRVLESFLEMVAIESPSWHEASMAAYCAEKLAEMGFSVSFDASAAETGSDTGNLIAHLPGTVPGRVAFSAHLDTVKPCAGIEAVIEQRHICDEVTCRMAEVVCSAGDTILSADDKAGIAAIFEGVRSVVESGALRPDITVLLTTCEEQSLLGSSALADDALAWPADLPAASRGTAAAGLLDDGAVAAEPVPLFVLDADGAPGTIIMGAPYHWTLRARIKGRAAHAGVEPEEGVSAIQIASAAVAAMPLGRIDECTTANVGRIEGGVAVNIVPAACELEGECRSLYEDRVLAQRDAMTAALEDAAAQLGGTVEVAWELDYPAVVHEPGDAIVAHLEDAARAAGLASRHAISGGGADANVLAAKGADAITLGIGMTNFHSVDEYIEVADLRAMARYVEAIIAEYARN</sequence>
<evidence type="ECO:0000256" key="4">
    <source>
        <dbReference type="ARBA" id="ARBA00022801"/>
    </source>
</evidence>
<dbReference type="Gene3D" id="3.40.630.10">
    <property type="entry name" value="Zn peptidases"/>
    <property type="match status" value="1"/>
</dbReference>
<evidence type="ECO:0000256" key="6">
    <source>
        <dbReference type="ARBA" id="ARBA00023049"/>
    </source>
</evidence>
<keyword evidence="6" id="KW-0482">Metalloprotease</keyword>
<evidence type="ECO:0000313" key="8">
    <source>
        <dbReference type="EMBL" id="THG38764.1"/>
    </source>
</evidence>
<evidence type="ECO:0000259" key="7">
    <source>
        <dbReference type="Pfam" id="PF07687"/>
    </source>
</evidence>
<evidence type="ECO:0000313" key="9">
    <source>
        <dbReference type="Proteomes" id="UP000308978"/>
    </source>
</evidence>
<keyword evidence="4 8" id="KW-0378">Hydrolase</keyword>
<dbReference type="PANTHER" id="PTHR42994">
    <property type="entry name" value="PEPTIDASE T"/>
    <property type="match status" value="1"/>
</dbReference>
<name>A0A4S4G6L9_9ACTN</name>
<dbReference type="InterPro" id="IPR036264">
    <property type="entry name" value="Bact_exopeptidase_dim_dom"/>
</dbReference>
<evidence type="ECO:0000256" key="5">
    <source>
        <dbReference type="ARBA" id="ARBA00022833"/>
    </source>
</evidence>
<protein>
    <submittedName>
        <fullName evidence="8">M20/M25/M40 family metallo-hydrolase</fullName>
    </submittedName>
</protein>
<keyword evidence="2" id="KW-0645">Protease</keyword>
<feature type="domain" description="Peptidase M20 dimerisation" evidence="7">
    <location>
        <begin position="216"/>
        <end position="308"/>
    </location>
</feature>
<dbReference type="Pfam" id="PF01546">
    <property type="entry name" value="Peptidase_M20"/>
    <property type="match status" value="1"/>
</dbReference>
<accession>A0A4S4G6L9</accession>
<dbReference type="SUPFAM" id="SSF53187">
    <property type="entry name" value="Zn-dependent exopeptidases"/>
    <property type="match status" value="1"/>
</dbReference>